<dbReference type="EMBL" id="JSZA02000016">
    <property type="protein sequence ID" value="KHD05000.1"/>
    <property type="molecule type" value="Genomic_DNA"/>
</dbReference>
<evidence type="ECO:0000313" key="2">
    <source>
        <dbReference type="Proteomes" id="UP000030428"/>
    </source>
</evidence>
<sequence>MIQFRWITTIVGELEDMFRDDPNVFVAGDLLWYPVEGETKIKSIEPPILWSFLVVPKRIVNVIF</sequence>
<accession>A0A0A6P2A6</accession>
<dbReference type="AlphaFoldDB" id="A0A0A6P2A6"/>
<name>A0A0A6P2A6_9GAMM</name>
<keyword evidence="2" id="KW-1185">Reference proteome</keyword>
<protein>
    <submittedName>
        <fullName evidence="1">Uncharacterized protein</fullName>
    </submittedName>
</protein>
<dbReference type="Proteomes" id="UP000030428">
    <property type="component" value="Unassembled WGS sequence"/>
</dbReference>
<reference evidence="1 2" key="1">
    <citation type="journal article" date="2016" name="Front. Microbiol.">
        <title>Single-Cell (Meta-)Genomics of a Dimorphic Candidatus Thiomargarita nelsonii Reveals Genomic Plasticity.</title>
        <authorList>
            <person name="Flood B.E."/>
            <person name="Fliss P."/>
            <person name="Jones D.S."/>
            <person name="Dick G.J."/>
            <person name="Jain S."/>
            <person name="Kaster A.K."/>
            <person name="Winkel M."/>
            <person name="Mussmann M."/>
            <person name="Bailey J."/>
        </authorList>
    </citation>
    <scope>NUCLEOTIDE SEQUENCE [LARGE SCALE GENOMIC DNA]</scope>
    <source>
        <strain evidence="1">Hydrate Ridge</strain>
    </source>
</reference>
<organism evidence="1 2">
    <name type="scientific">Candidatus Thiomargarita nelsonii</name>
    <dbReference type="NCBI Taxonomy" id="1003181"/>
    <lineage>
        <taxon>Bacteria</taxon>
        <taxon>Pseudomonadati</taxon>
        <taxon>Pseudomonadota</taxon>
        <taxon>Gammaproteobacteria</taxon>
        <taxon>Thiotrichales</taxon>
        <taxon>Thiotrichaceae</taxon>
        <taxon>Thiomargarita</taxon>
    </lineage>
</organism>
<comment type="caution">
    <text evidence="1">The sequence shown here is derived from an EMBL/GenBank/DDBJ whole genome shotgun (WGS) entry which is preliminary data.</text>
</comment>
<evidence type="ECO:0000313" key="1">
    <source>
        <dbReference type="EMBL" id="KHD05000.1"/>
    </source>
</evidence>
<gene>
    <name evidence="1" type="ORF">PN36_05835</name>
</gene>
<proteinExistence type="predicted"/>